<evidence type="ECO:0000256" key="4">
    <source>
        <dbReference type="ARBA" id="ARBA00023015"/>
    </source>
</evidence>
<name>A0A8T2JFA1_9PIPI</name>
<dbReference type="PANTHER" id="PTHR45874">
    <property type="entry name" value="HOMEOBOX PROTEIN ABDOMINAL-B"/>
    <property type="match status" value="1"/>
</dbReference>
<dbReference type="InterPro" id="IPR046333">
    <property type="entry name" value="HXA10/ABDB-like"/>
</dbReference>
<dbReference type="PROSITE" id="PS00027">
    <property type="entry name" value="HOMEOBOX_1"/>
    <property type="match status" value="1"/>
</dbReference>
<proteinExistence type="inferred from homology"/>
<evidence type="ECO:0000256" key="3">
    <source>
        <dbReference type="ARBA" id="ARBA00022473"/>
    </source>
</evidence>
<dbReference type="OrthoDB" id="6159439at2759"/>
<dbReference type="InterPro" id="IPR001356">
    <property type="entry name" value="HD"/>
</dbReference>
<feature type="domain" description="Homeobox" evidence="12">
    <location>
        <begin position="275"/>
        <end position="335"/>
    </location>
</feature>
<gene>
    <name evidence="13" type="ORF">GDO86_011696</name>
</gene>
<evidence type="ECO:0000256" key="9">
    <source>
        <dbReference type="PROSITE-ProRule" id="PRU00108"/>
    </source>
</evidence>
<evidence type="ECO:0000256" key="5">
    <source>
        <dbReference type="ARBA" id="ARBA00023125"/>
    </source>
</evidence>
<dbReference type="SMART" id="SM00389">
    <property type="entry name" value="HOX"/>
    <property type="match status" value="1"/>
</dbReference>
<keyword evidence="14" id="KW-1185">Reference proteome</keyword>
<comment type="caution">
    <text evidence="13">The sequence shown here is derived from an EMBL/GenBank/DDBJ whole genome shotgun (WGS) entry which is preliminary data.</text>
</comment>
<dbReference type="PRINTS" id="PR00024">
    <property type="entry name" value="HOMEOBOX"/>
</dbReference>
<dbReference type="InterPro" id="IPR017970">
    <property type="entry name" value="Homeobox_CS"/>
</dbReference>
<comment type="similarity">
    <text evidence="2">Belongs to the Abd-B homeobox family.</text>
</comment>
<feature type="compositionally biased region" description="Low complexity" evidence="11">
    <location>
        <begin position="234"/>
        <end position="251"/>
    </location>
</feature>
<evidence type="ECO:0000256" key="7">
    <source>
        <dbReference type="ARBA" id="ARBA00023163"/>
    </source>
</evidence>
<dbReference type="InterPro" id="IPR009057">
    <property type="entry name" value="Homeodomain-like_sf"/>
</dbReference>
<dbReference type="GO" id="GO:0000978">
    <property type="term" value="F:RNA polymerase II cis-regulatory region sequence-specific DNA binding"/>
    <property type="evidence" value="ECO:0007669"/>
    <property type="project" value="TreeGrafter"/>
</dbReference>
<evidence type="ECO:0000256" key="10">
    <source>
        <dbReference type="RuleBase" id="RU000682"/>
    </source>
</evidence>
<keyword evidence="6 9" id="KW-0371">Homeobox</keyword>
<evidence type="ECO:0000259" key="12">
    <source>
        <dbReference type="PROSITE" id="PS50071"/>
    </source>
</evidence>
<dbReference type="AlphaFoldDB" id="A0A8T2JFA1"/>
<feature type="region of interest" description="Disordered" evidence="11">
    <location>
        <begin position="200"/>
        <end position="280"/>
    </location>
</feature>
<dbReference type="FunFam" id="1.10.10.60:FF:000018">
    <property type="entry name" value="Homeobox A10"/>
    <property type="match status" value="1"/>
</dbReference>
<evidence type="ECO:0000256" key="8">
    <source>
        <dbReference type="ARBA" id="ARBA00023242"/>
    </source>
</evidence>
<dbReference type="InterPro" id="IPR020479">
    <property type="entry name" value="HD_metazoa"/>
</dbReference>
<dbReference type="PROSITE" id="PS51257">
    <property type="entry name" value="PROKAR_LIPOPROTEIN"/>
    <property type="match status" value="1"/>
</dbReference>
<dbReference type="Pfam" id="PF00046">
    <property type="entry name" value="Homeodomain"/>
    <property type="match status" value="1"/>
</dbReference>
<keyword evidence="8 9" id="KW-0539">Nucleus</keyword>
<keyword evidence="5 9" id="KW-0238">DNA-binding</keyword>
<feature type="DNA-binding region" description="Homeobox" evidence="9">
    <location>
        <begin position="277"/>
        <end position="336"/>
    </location>
</feature>
<evidence type="ECO:0000256" key="1">
    <source>
        <dbReference type="ARBA" id="ARBA00004123"/>
    </source>
</evidence>
<evidence type="ECO:0000256" key="2">
    <source>
        <dbReference type="ARBA" id="ARBA00006317"/>
    </source>
</evidence>
<accession>A0A8T2JFA1</accession>
<dbReference type="EMBL" id="JAACNH010000005">
    <property type="protein sequence ID" value="KAG8442972.1"/>
    <property type="molecule type" value="Genomic_DNA"/>
</dbReference>
<dbReference type="Proteomes" id="UP000812440">
    <property type="component" value="Chromosome 6"/>
</dbReference>
<dbReference type="PROSITE" id="PS50071">
    <property type="entry name" value="HOMEOBOX_2"/>
    <property type="match status" value="1"/>
</dbReference>
<dbReference type="SUPFAM" id="SSF46689">
    <property type="entry name" value="Homeodomain-like"/>
    <property type="match status" value="1"/>
</dbReference>
<evidence type="ECO:0000256" key="11">
    <source>
        <dbReference type="SAM" id="MobiDB-lite"/>
    </source>
</evidence>
<dbReference type="GO" id="GO:0000981">
    <property type="term" value="F:DNA-binding transcription factor activity, RNA polymerase II-specific"/>
    <property type="evidence" value="ECO:0007669"/>
    <property type="project" value="InterPro"/>
</dbReference>
<dbReference type="GO" id="GO:0005634">
    <property type="term" value="C:nucleus"/>
    <property type="evidence" value="ECO:0007669"/>
    <property type="project" value="UniProtKB-SubCell"/>
</dbReference>
<keyword evidence="4" id="KW-0805">Transcription regulation</keyword>
<evidence type="ECO:0000313" key="14">
    <source>
        <dbReference type="Proteomes" id="UP000812440"/>
    </source>
</evidence>
<reference evidence="13" key="1">
    <citation type="thesis" date="2020" institute="ProQuest LLC" country="789 East Eisenhower Parkway, Ann Arbor, MI, USA">
        <title>Comparative Genomics and Chromosome Evolution.</title>
        <authorList>
            <person name="Mudd A.B."/>
        </authorList>
    </citation>
    <scope>NUCLEOTIDE SEQUENCE</scope>
    <source>
        <strain evidence="13">Female2</strain>
        <tissue evidence="13">Blood</tissue>
    </source>
</reference>
<evidence type="ECO:0000313" key="13">
    <source>
        <dbReference type="EMBL" id="KAG8442972.1"/>
    </source>
</evidence>
<keyword evidence="7" id="KW-0804">Transcription</keyword>
<evidence type="ECO:0000256" key="6">
    <source>
        <dbReference type="ARBA" id="ARBA00023155"/>
    </source>
</evidence>
<dbReference type="CDD" id="cd00086">
    <property type="entry name" value="homeodomain"/>
    <property type="match status" value="1"/>
</dbReference>
<dbReference type="Gene3D" id="1.10.10.60">
    <property type="entry name" value="Homeodomain-like"/>
    <property type="match status" value="1"/>
</dbReference>
<keyword evidence="3" id="KW-0217">Developmental protein</keyword>
<comment type="subcellular location">
    <subcellularLocation>
        <location evidence="1 9 10">Nucleus</location>
    </subcellularLocation>
</comment>
<protein>
    <recommendedName>
        <fullName evidence="12">Homeobox domain-containing protein</fullName>
    </recommendedName>
</protein>
<sequence>MSARKEYLLPSPNYPTTMSCSESPAANSFLVDSLISGGRGESGVFYQGSGGYLPQASEVSYGLQSCGLFPVVGKRNEGIPPNNTAPTSQSYAPGMDVWLDAPRSCRVGQSESHAASSCSFTPNIKEESSYCLYDSDKCPKGSVATDLSVFPRVNSETPPEQNVSSVPVPGYFRLSQTYGSSKAYGLSPFPLQPRFDAPASLSTVPVESPRKESGESPMTKLPVVSQQRREEEPLSSSSAAEESSPAPSDSSKNSPDKDLVGNPKGENAANWLTAKSGRKKRCPYTKHQTLELEKEFLFNMYLTRERRLEISRSVHLSDRQVKIWFQNRRMKLKKMNRENRIRELTANFNFS</sequence>
<organism evidence="13 14">
    <name type="scientific">Hymenochirus boettgeri</name>
    <name type="common">Congo dwarf clawed frog</name>
    <dbReference type="NCBI Taxonomy" id="247094"/>
    <lineage>
        <taxon>Eukaryota</taxon>
        <taxon>Metazoa</taxon>
        <taxon>Chordata</taxon>
        <taxon>Craniata</taxon>
        <taxon>Vertebrata</taxon>
        <taxon>Euteleostomi</taxon>
        <taxon>Amphibia</taxon>
        <taxon>Batrachia</taxon>
        <taxon>Anura</taxon>
        <taxon>Pipoidea</taxon>
        <taxon>Pipidae</taxon>
        <taxon>Pipinae</taxon>
        <taxon>Hymenochirus</taxon>
    </lineage>
</organism>
<dbReference type="PANTHER" id="PTHR45874:SF1">
    <property type="entry name" value="HOMEOBOX PROTEIN HOX-A10"/>
    <property type="match status" value="1"/>
</dbReference>